<dbReference type="OrthoDB" id="811374at2"/>
<reference evidence="3" key="1">
    <citation type="submission" date="2019-06" db="EMBL/GenBank/DDBJ databases">
        <title>Alistipes onderdonkii subsp. vulgaris subsp. nov., Alistipes dispar sp. nov. and Alistipes communis sp. nov., isolated from human faeces, and creation of Alistipes onderdonkii subsp. onderdonkii subsp. nov.</title>
        <authorList>
            <person name="Sakamoto M."/>
            <person name="Ikeyama N."/>
            <person name="Ogata Y."/>
            <person name="Suda W."/>
            <person name="Iino T."/>
            <person name="Hattori M."/>
            <person name="Ohkuma M."/>
        </authorList>
    </citation>
    <scope>NUCLEOTIDE SEQUENCE [LARGE SCALE GENOMIC DNA]</scope>
    <source>
        <strain evidence="3">5CBH24</strain>
    </source>
</reference>
<dbReference type="KEGG" id="acou:A5CBH24_04180"/>
<dbReference type="RefSeq" id="WP_141412045.1">
    <property type="nucleotide sequence ID" value="NZ_AP019735.1"/>
</dbReference>
<dbReference type="GeneID" id="78341136"/>
<evidence type="ECO:0000259" key="1">
    <source>
        <dbReference type="Pfam" id="PF00004"/>
    </source>
</evidence>
<name>A0A4Y1WQZ8_9BACT</name>
<evidence type="ECO:0000313" key="3">
    <source>
        <dbReference type="Proteomes" id="UP000318946"/>
    </source>
</evidence>
<dbReference type="GO" id="GO:0005524">
    <property type="term" value="F:ATP binding"/>
    <property type="evidence" value="ECO:0007669"/>
    <property type="project" value="InterPro"/>
</dbReference>
<gene>
    <name evidence="2" type="ORF">A5CBH24_04180</name>
</gene>
<protein>
    <recommendedName>
        <fullName evidence="1">ATPase AAA-type core domain-containing protein</fullName>
    </recommendedName>
</protein>
<dbReference type="SUPFAM" id="SSF52540">
    <property type="entry name" value="P-loop containing nucleoside triphosphate hydrolases"/>
    <property type="match status" value="1"/>
</dbReference>
<dbReference type="EMBL" id="AP019735">
    <property type="protein sequence ID" value="BBL03105.1"/>
    <property type="molecule type" value="Genomic_DNA"/>
</dbReference>
<sequence length="1421" mass="164653">MELQPNRNISESVLHDRRSINLLKSILPDNCVDCSQLQEGGTLPNIDGYLEILDENGIAREKITVQVKHLTYPEKNGKVFYDIPESVYAYAKIHKGELVFFIACDYASRKFYWRNIDTAAIEEFKNKSDRIRTKARYYFKDNEKCGEKNVDATIDHWRQLYKQKMESIKDDKYLADQFASRQKMCFNAVSSELHGVRDSHISRLQVDEIVQWISKDPVQNEGNICLLVGDAGVGKSAVLKDLIAILSEKGIKYLCVKSDAIDDNGNPVSLSDMQDTLAYYSTEADKVILIVDQIDALSQSLTNDRTHLNMMMAVLSSLNDWPNVRAVVSCRKYDLEYDSVLNSLKDRSTIVEIGELTEKEVTIALNKLENGLGQEIDRVTATMLRTVQMLDSFSLLFRRNKSKINFNNQIELYDALWDAVICDSSLRHDVEMREHLMYKIVETIQIAGTLNPQFIPDSSQKRAYEYLASNGLIRRDGSAVSFFHQSFYEYTLARHYSETGGLFSADLKKEIQGLEIRSTVKAVLDFKRGHDTAKFVDEARSILEDPDIRLHLKLLTLSVLAFVNNPARAEKVLVADVCQKDGRLLVYFLRGVNSPDWFQTIRKMPNGIMSELKKDDEQFFPIISCLSRYVFDNPEAVYGMINQIQDRESRLFAIAYVVREHNDYSHPCVLKAYAEAKPQNIFFTVHILQDAIKSNKEFALRETQELIMRYLVSGSPYNNHDGYELADVLCKQFCVEYPKELLGILHCCICETVRKTAQSGYYGFSTTEKFYRVDTENNYVGKILKMYEDLMIRYASDTLGRSFVLELLSLNNETTLSVAFAAMAEAPRQYDDQIRLLLEDNATIGIYLRGDVEFFFLKMLRAWYETLNENDAERYQRALLSYKSEFDFKYDAERRWSQFLCPHLWQDKWELICNTLPEDHMIPEMRRCYQELLRRFGQKHMVERNYHSVGVAHICGGVVGDETYARWPISNWLNSFLKLGEYKWREGRGPISLREHADAFKKCVSSNPDRFYDFVLEISDMADIQDMYKIAGLEGLLAGGVNPYSLWNLSKRYISEEFAKANSYTFSQIVEYYIKEENECIEEIMELCKTLTISPFSEESSLFTAEDGKRDMSRRATDMLTKAINSYQGCAAELLVRMCAIPSRRPIVYTFFADNNILLHEYIKTVPLHYLNMEDYYDEELYFPLVRSLLSGMGPESLYLQVNAIQWCFYYRNDVVCNYIDRIEPDPSTHELLVQIYFYGMKGTPISEECERRLEKILAINNEEIVAKLVETAMKSYEHVEYRDLSVKILEHYASDSREKVVNAYCMHCDSLPTEAFNWYCSITPVYLGKKYQQVHFELGYVKKCISTSPVLCYRFISSQRYFDTEDASLVDDEVVNVLLEIYKKLSLHEDTDAMNEVLDLFDEYIYRDNRVMKAAVSLLT</sequence>
<dbReference type="GO" id="GO:0016887">
    <property type="term" value="F:ATP hydrolysis activity"/>
    <property type="evidence" value="ECO:0007669"/>
    <property type="project" value="InterPro"/>
</dbReference>
<dbReference type="CDD" id="cd00009">
    <property type="entry name" value="AAA"/>
    <property type="match status" value="1"/>
</dbReference>
<proteinExistence type="predicted"/>
<dbReference type="Pfam" id="PF00004">
    <property type="entry name" value="AAA"/>
    <property type="match status" value="1"/>
</dbReference>
<feature type="domain" description="ATPase AAA-type core" evidence="1">
    <location>
        <begin position="225"/>
        <end position="333"/>
    </location>
</feature>
<dbReference type="Gene3D" id="3.40.50.300">
    <property type="entry name" value="P-loop containing nucleotide triphosphate hydrolases"/>
    <property type="match status" value="1"/>
</dbReference>
<keyword evidence="3" id="KW-1185">Reference proteome</keyword>
<accession>A0A4Y1WQZ8</accession>
<organism evidence="2 3">
    <name type="scientific">Alistipes communis</name>
    <dbReference type="NCBI Taxonomy" id="2585118"/>
    <lineage>
        <taxon>Bacteria</taxon>
        <taxon>Pseudomonadati</taxon>
        <taxon>Bacteroidota</taxon>
        <taxon>Bacteroidia</taxon>
        <taxon>Bacteroidales</taxon>
        <taxon>Rikenellaceae</taxon>
        <taxon>Alistipes</taxon>
    </lineage>
</organism>
<dbReference type="InterPro" id="IPR003959">
    <property type="entry name" value="ATPase_AAA_core"/>
</dbReference>
<evidence type="ECO:0000313" key="2">
    <source>
        <dbReference type="EMBL" id="BBL03105.1"/>
    </source>
</evidence>
<dbReference type="InterPro" id="IPR027417">
    <property type="entry name" value="P-loop_NTPase"/>
</dbReference>
<dbReference type="Proteomes" id="UP000318946">
    <property type="component" value="Chromosome"/>
</dbReference>